<dbReference type="Proteomes" id="UP000705379">
    <property type="component" value="Unassembled WGS sequence"/>
</dbReference>
<evidence type="ECO:0000256" key="1">
    <source>
        <dbReference type="ARBA" id="ARBA00023015"/>
    </source>
</evidence>
<keyword evidence="1" id="KW-0805">Transcription regulation</keyword>
<evidence type="ECO:0000256" key="2">
    <source>
        <dbReference type="ARBA" id="ARBA00023125"/>
    </source>
</evidence>
<dbReference type="Gene3D" id="1.20.120.530">
    <property type="entry name" value="GntR ligand-binding domain-like"/>
    <property type="match status" value="1"/>
</dbReference>
<keyword evidence="2" id="KW-0238">DNA-binding</keyword>
<sequence length="262" mass="29514">MPDAALGGQAMQMKDTVAAAPPQNRGETAPERKMSLTEKIQSKLGEKIRSGEFIVGEKLPREKDLVASFNVSRTVIREALAQLRAEGLIDIRHGVGAFVCTPPVHDTKIPFLPDNLKKRSDLLELLELRKGVEIEASGLAALRRSPAQYERIQEAFQDFCGALKRGEDAAAKDFDLHQRIAEATNNRFYLEFLDYISRQVTLDAPRSLYGGEQSRRLDQLTALEEEHRDIVDAIQMQDAERSRSAMRKHLKASEERFLTLKE</sequence>
<comment type="caution">
    <text evidence="6">The sequence shown here is derived from an EMBL/GenBank/DDBJ whole genome shotgun (WGS) entry which is preliminary data.</text>
</comment>
<dbReference type="SUPFAM" id="SSF48008">
    <property type="entry name" value="GntR ligand-binding domain-like"/>
    <property type="match status" value="1"/>
</dbReference>
<dbReference type="InterPro" id="IPR008920">
    <property type="entry name" value="TF_FadR/GntR_C"/>
</dbReference>
<dbReference type="GO" id="GO:0003677">
    <property type="term" value="F:DNA binding"/>
    <property type="evidence" value="ECO:0007669"/>
    <property type="project" value="UniProtKB-KW"/>
</dbReference>
<dbReference type="Pfam" id="PF07729">
    <property type="entry name" value="FCD"/>
    <property type="match status" value="1"/>
</dbReference>
<dbReference type="PANTHER" id="PTHR43537">
    <property type="entry name" value="TRANSCRIPTIONAL REGULATOR, GNTR FAMILY"/>
    <property type="match status" value="1"/>
</dbReference>
<dbReference type="Pfam" id="PF00392">
    <property type="entry name" value="GntR"/>
    <property type="match status" value="1"/>
</dbReference>
<dbReference type="PRINTS" id="PR00035">
    <property type="entry name" value="HTHGNTR"/>
</dbReference>
<protein>
    <submittedName>
        <fullName evidence="6">FadR family transcriptional regulator</fullName>
    </submittedName>
</protein>
<dbReference type="AlphaFoldDB" id="A0A944GTL9"/>
<evidence type="ECO:0000256" key="3">
    <source>
        <dbReference type="ARBA" id="ARBA00023163"/>
    </source>
</evidence>
<dbReference type="SMART" id="SM00345">
    <property type="entry name" value="HTH_GNTR"/>
    <property type="match status" value="1"/>
</dbReference>
<dbReference type="InterPro" id="IPR000524">
    <property type="entry name" value="Tscrpt_reg_HTH_GntR"/>
</dbReference>
<accession>A0A944GTL9</accession>
<dbReference type="GO" id="GO:0003700">
    <property type="term" value="F:DNA-binding transcription factor activity"/>
    <property type="evidence" value="ECO:0007669"/>
    <property type="project" value="InterPro"/>
</dbReference>
<gene>
    <name evidence="6" type="ORF">DYI23_10715</name>
</gene>
<dbReference type="InterPro" id="IPR036388">
    <property type="entry name" value="WH-like_DNA-bd_sf"/>
</dbReference>
<reference evidence="6" key="1">
    <citation type="submission" date="2018-08" db="EMBL/GenBank/DDBJ databases">
        <authorList>
            <person name="Jin W."/>
            <person name="Wang H."/>
            <person name="Yang Y."/>
            <person name="Li M."/>
            <person name="Liu J."/>
        </authorList>
    </citation>
    <scope>NUCLEOTIDE SEQUENCE</scope>
    <source>
        <strain evidence="6">AESS21</strain>
    </source>
</reference>
<dbReference type="SMART" id="SM00895">
    <property type="entry name" value="FCD"/>
    <property type="match status" value="1"/>
</dbReference>
<reference evidence="6" key="2">
    <citation type="journal article" date="2021" name="Microorganisms">
        <title>Bacterial Dimethylsulfoniopropionate Biosynthesis in the East China Sea.</title>
        <authorList>
            <person name="Liu J."/>
            <person name="Zhang Y."/>
            <person name="Liu J."/>
            <person name="Zhong H."/>
            <person name="Williams B.T."/>
            <person name="Zheng Y."/>
            <person name="Curson A.R.J."/>
            <person name="Sun C."/>
            <person name="Sun H."/>
            <person name="Song D."/>
            <person name="Wagner Mackenzie B."/>
            <person name="Bermejo Martinez A."/>
            <person name="Todd J.D."/>
            <person name="Zhang X.H."/>
        </authorList>
    </citation>
    <scope>NUCLEOTIDE SEQUENCE</scope>
    <source>
        <strain evidence="6">AESS21</strain>
    </source>
</reference>
<dbReference type="EMBL" id="QTKU01000002">
    <property type="protein sequence ID" value="MBS8260691.1"/>
    <property type="molecule type" value="Genomic_DNA"/>
</dbReference>
<evidence type="ECO:0000256" key="4">
    <source>
        <dbReference type="SAM" id="MobiDB-lite"/>
    </source>
</evidence>
<evidence type="ECO:0000313" key="6">
    <source>
        <dbReference type="EMBL" id="MBS8260691.1"/>
    </source>
</evidence>
<dbReference type="SUPFAM" id="SSF46785">
    <property type="entry name" value="Winged helix' DNA-binding domain"/>
    <property type="match status" value="1"/>
</dbReference>
<dbReference type="InterPro" id="IPR011711">
    <property type="entry name" value="GntR_C"/>
</dbReference>
<dbReference type="Gene3D" id="1.10.10.10">
    <property type="entry name" value="Winged helix-like DNA-binding domain superfamily/Winged helix DNA-binding domain"/>
    <property type="match status" value="1"/>
</dbReference>
<organism evidence="6 7">
    <name type="scientific">Roseibium polysiphoniae</name>
    <dbReference type="NCBI Taxonomy" id="2571221"/>
    <lineage>
        <taxon>Bacteria</taxon>
        <taxon>Pseudomonadati</taxon>
        <taxon>Pseudomonadota</taxon>
        <taxon>Alphaproteobacteria</taxon>
        <taxon>Hyphomicrobiales</taxon>
        <taxon>Stappiaceae</taxon>
        <taxon>Roseibium</taxon>
    </lineage>
</organism>
<dbReference type="InterPro" id="IPR036390">
    <property type="entry name" value="WH_DNA-bd_sf"/>
</dbReference>
<proteinExistence type="predicted"/>
<evidence type="ECO:0000259" key="5">
    <source>
        <dbReference type="PROSITE" id="PS50949"/>
    </source>
</evidence>
<dbReference type="PROSITE" id="PS50949">
    <property type="entry name" value="HTH_GNTR"/>
    <property type="match status" value="1"/>
</dbReference>
<evidence type="ECO:0000313" key="7">
    <source>
        <dbReference type="Proteomes" id="UP000705379"/>
    </source>
</evidence>
<dbReference type="PANTHER" id="PTHR43537:SF5">
    <property type="entry name" value="UXU OPERON TRANSCRIPTIONAL REGULATOR"/>
    <property type="match status" value="1"/>
</dbReference>
<keyword evidence="3" id="KW-0804">Transcription</keyword>
<name>A0A944GTL9_9HYPH</name>
<dbReference type="CDD" id="cd07377">
    <property type="entry name" value="WHTH_GntR"/>
    <property type="match status" value="1"/>
</dbReference>
<feature type="domain" description="HTH gntR-type" evidence="5">
    <location>
        <begin position="34"/>
        <end position="102"/>
    </location>
</feature>
<feature type="region of interest" description="Disordered" evidence="4">
    <location>
        <begin position="1"/>
        <end position="34"/>
    </location>
</feature>